<dbReference type="EMBL" id="FOHA01000013">
    <property type="protein sequence ID" value="SER96210.1"/>
    <property type="molecule type" value="Genomic_DNA"/>
</dbReference>
<dbReference type="CDD" id="cd16018">
    <property type="entry name" value="Enpp"/>
    <property type="match status" value="1"/>
</dbReference>
<dbReference type="Proteomes" id="UP000198948">
    <property type="component" value="Unassembled WGS sequence"/>
</dbReference>
<dbReference type="OrthoDB" id="9779418at2"/>
<dbReference type="GO" id="GO:0016787">
    <property type="term" value="F:hydrolase activity"/>
    <property type="evidence" value="ECO:0007669"/>
    <property type="project" value="UniProtKB-ARBA"/>
</dbReference>
<accession>A0A1H9TFU9</accession>
<dbReference type="InterPro" id="IPR017850">
    <property type="entry name" value="Alkaline_phosphatase_core_sf"/>
</dbReference>
<dbReference type="Pfam" id="PF01663">
    <property type="entry name" value="Phosphodiest"/>
    <property type="match status" value="1"/>
</dbReference>
<dbReference type="AlphaFoldDB" id="A0A1H9TFU9"/>
<dbReference type="RefSeq" id="WP_092652947.1">
    <property type="nucleotide sequence ID" value="NZ_FOHA01000013.1"/>
</dbReference>
<organism evidence="1 2">
    <name type="scientific">Isobaculum melis</name>
    <dbReference type="NCBI Taxonomy" id="142588"/>
    <lineage>
        <taxon>Bacteria</taxon>
        <taxon>Bacillati</taxon>
        <taxon>Bacillota</taxon>
        <taxon>Bacilli</taxon>
        <taxon>Lactobacillales</taxon>
        <taxon>Carnobacteriaceae</taxon>
        <taxon>Isobaculum</taxon>
    </lineage>
</organism>
<name>A0A1H9TFU9_9LACT</name>
<keyword evidence="2" id="KW-1185">Reference proteome</keyword>
<dbReference type="PANTHER" id="PTHR10151:SF120">
    <property type="entry name" value="BIS(5'-ADENOSYL)-TRIPHOSPHATASE"/>
    <property type="match status" value="1"/>
</dbReference>
<proteinExistence type="predicted"/>
<dbReference type="InterPro" id="IPR002591">
    <property type="entry name" value="Phosphodiest/P_Trfase"/>
</dbReference>
<dbReference type="Gene3D" id="3.40.720.10">
    <property type="entry name" value="Alkaline Phosphatase, subunit A"/>
    <property type="match status" value="1"/>
</dbReference>
<protein>
    <submittedName>
        <fullName evidence="1">Predicted pyrophosphatase or phosphodiesterase, AlkP superfamily</fullName>
    </submittedName>
</protein>
<dbReference type="SUPFAM" id="SSF53649">
    <property type="entry name" value="Alkaline phosphatase-like"/>
    <property type="match status" value="1"/>
</dbReference>
<gene>
    <name evidence="1" type="ORF">SAMN04488559_11343</name>
</gene>
<reference evidence="1 2" key="1">
    <citation type="submission" date="2016-10" db="EMBL/GenBank/DDBJ databases">
        <authorList>
            <person name="de Groot N.N."/>
        </authorList>
    </citation>
    <scope>NUCLEOTIDE SEQUENCE [LARGE SCALE GENOMIC DNA]</scope>
    <source>
        <strain evidence="1 2">DSM 13760</strain>
    </source>
</reference>
<evidence type="ECO:0000313" key="1">
    <source>
        <dbReference type="EMBL" id="SER96210.1"/>
    </source>
</evidence>
<dbReference type="STRING" id="142588.SAMN04488559_11343"/>
<evidence type="ECO:0000313" key="2">
    <source>
        <dbReference type="Proteomes" id="UP000198948"/>
    </source>
</evidence>
<dbReference type="PANTHER" id="PTHR10151">
    <property type="entry name" value="ECTONUCLEOTIDE PYROPHOSPHATASE/PHOSPHODIESTERASE"/>
    <property type="match status" value="1"/>
</dbReference>
<sequence>MKKQRFYMISLDAFGSKDLAYAQTLPHFKYLLDRSAQVKEVKSVYPSLTYMAHTSIVTGVSPKTHGIVNNTFLQPKRMSPDWHWYAKDIQVPTLFDLAKSAGYQTASFLWPVTGRSKQIDYNFVEIFPNRKWQSQVGVSLYASSASFIYQLNRKFGHLRNGIAQPELDDFLTASIVETIKTKNPDFLAVHFVDLDSMRHQYGVNTPETQAAIRRMDERLGEILQVMAYKDILKDTVIAVLGDHYQIDLHTAIRLNKDFQQRGWIKCNRKGELKHWDVIAKSADGACYIYTKPGINLNHVRQCLEQYNEEFEMIYSKKEATSLGADPACTFLIEGYAGYFFLDEMNGPMIEKVQASNHLYKGTHGYSPDKPDYATTLFISGPGMDETARIPYGRLVDEAPTFAKIMGLSFPNKIEGVVLEELFAQNVRADEEEELTNG</sequence>